<dbReference type="Proteomes" id="UP001232750">
    <property type="component" value="Unassembled WGS sequence"/>
</dbReference>
<sequence>MAGMTVEFIRRSEEYRTTSADVIINGLAWEIKAPESEKAKVIEKNLRKALHQSENVIFDSRRMKKLPDIAIEREVRKWCCELRTMKHLIYVNRHGKVCIFK</sequence>
<reference evidence="2 3" key="1">
    <citation type="submission" date="2023-05" db="EMBL/GenBank/DDBJ databases">
        <title>Gordonibacter KGMB12511T sp. nov., isolated from faeces of healthy Korean.</title>
        <authorList>
            <person name="Kim H.S."/>
            <person name="Kim J.-S."/>
            <person name="Suh M.K."/>
            <person name="Eom M.K."/>
            <person name="Do H.E."/>
            <person name="Lee J.-S."/>
        </authorList>
    </citation>
    <scope>NUCLEOTIDE SEQUENCE [LARGE SCALE GENOMIC DNA]</scope>
    <source>
        <strain evidence="2 3">KGMB12511</strain>
    </source>
</reference>
<proteinExistence type="predicted"/>
<dbReference type="InterPro" id="IPR040559">
    <property type="entry name" value="CdiA_C"/>
</dbReference>
<organism evidence="2 3">
    <name type="scientific">Gordonibacter faecis</name>
    <dbReference type="NCBI Taxonomy" id="3047475"/>
    <lineage>
        <taxon>Bacteria</taxon>
        <taxon>Bacillati</taxon>
        <taxon>Actinomycetota</taxon>
        <taxon>Coriobacteriia</taxon>
        <taxon>Eggerthellales</taxon>
        <taxon>Eggerthellaceae</taxon>
        <taxon>Gordonibacter</taxon>
    </lineage>
</organism>
<evidence type="ECO:0000313" key="3">
    <source>
        <dbReference type="Proteomes" id="UP001232750"/>
    </source>
</evidence>
<feature type="domain" description="tRNA nuclease CdiA C-terminal" evidence="1">
    <location>
        <begin position="19"/>
        <end position="97"/>
    </location>
</feature>
<evidence type="ECO:0000259" key="1">
    <source>
        <dbReference type="Pfam" id="PF18451"/>
    </source>
</evidence>
<keyword evidence="3" id="KW-1185">Reference proteome</keyword>
<dbReference type="RefSeq" id="WP_283832769.1">
    <property type="nucleotide sequence ID" value="NZ_JASJEU010000022.1"/>
</dbReference>
<dbReference type="Pfam" id="PF18451">
    <property type="entry name" value="CdiA_C"/>
    <property type="match status" value="1"/>
</dbReference>
<protein>
    <recommendedName>
        <fullName evidence="1">tRNA nuclease CdiA C-terminal domain-containing protein</fullName>
    </recommendedName>
</protein>
<comment type="caution">
    <text evidence="2">The sequence shown here is derived from an EMBL/GenBank/DDBJ whole genome shotgun (WGS) entry which is preliminary data.</text>
</comment>
<evidence type="ECO:0000313" key="2">
    <source>
        <dbReference type="EMBL" id="MDJ1651424.1"/>
    </source>
</evidence>
<accession>A0ABT7DPF7</accession>
<gene>
    <name evidence="2" type="ORF">QNJ86_11485</name>
</gene>
<name>A0ABT7DPF7_9ACTN</name>
<dbReference type="EMBL" id="JASJEU010000022">
    <property type="protein sequence ID" value="MDJ1651424.1"/>
    <property type="molecule type" value="Genomic_DNA"/>
</dbReference>
<dbReference type="Gene3D" id="3.40.1350.120">
    <property type="match status" value="1"/>
</dbReference>